<accession>A0A2T7Q0Y5</accession>
<evidence type="ECO:0000313" key="2">
    <source>
        <dbReference type="EMBL" id="PVD39331.1"/>
    </source>
</evidence>
<feature type="compositionally biased region" description="Polar residues" evidence="1">
    <location>
        <begin position="125"/>
        <end position="137"/>
    </location>
</feature>
<organism evidence="2 3">
    <name type="scientific">Pomacea canaliculata</name>
    <name type="common">Golden apple snail</name>
    <dbReference type="NCBI Taxonomy" id="400727"/>
    <lineage>
        <taxon>Eukaryota</taxon>
        <taxon>Metazoa</taxon>
        <taxon>Spiralia</taxon>
        <taxon>Lophotrochozoa</taxon>
        <taxon>Mollusca</taxon>
        <taxon>Gastropoda</taxon>
        <taxon>Caenogastropoda</taxon>
        <taxon>Architaenioglossa</taxon>
        <taxon>Ampullarioidea</taxon>
        <taxon>Ampullariidae</taxon>
        <taxon>Pomacea</taxon>
    </lineage>
</organism>
<dbReference type="Proteomes" id="UP000245119">
    <property type="component" value="Linkage Group LG1"/>
</dbReference>
<sequence length="168" mass="16850">MPEPPTLPSSQGGAVVAMPDPRPCPARAGDGGVAMPEPPDPAFQGGCRAPGAPGAVPGDGGCHARTPDPAFQPGRVPCPAMEGLPCPKPPPSTGAVRDAMPASGGLFRAPCSAREDAPVIYPQRGSRQPVSQDAATTPPSPKAALGSLRCGHAAHETGPAVRQHQLQV</sequence>
<keyword evidence="3" id="KW-1185">Reference proteome</keyword>
<protein>
    <submittedName>
        <fullName evidence="2">Uncharacterized protein</fullName>
    </submittedName>
</protein>
<evidence type="ECO:0000313" key="3">
    <source>
        <dbReference type="Proteomes" id="UP000245119"/>
    </source>
</evidence>
<name>A0A2T7Q0Y5_POMCA</name>
<evidence type="ECO:0000256" key="1">
    <source>
        <dbReference type="SAM" id="MobiDB-lite"/>
    </source>
</evidence>
<comment type="caution">
    <text evidence="2">The sequence shown here is derived from an EMBL/GenBank/DDBJ whole genome shotgun (WGS) entry which is preliminary data.</text>
</comment>
<dbReference type="AlphaFoldDB" id="A0A2T7Q0Y5"/>
<feature type="region of interest" description="Disordered" evidence="1">
    <location>
        <begin position="115"/>
        <end position="146"/>
    </location>
</feature>
<feature type="region of interest" description="Disordered" evidence="1">
    <location>
        <begin position="1"/>
        <end position="52"/>
    </location>
</feature>
<dbReference type="EMBL" id="PZQS01000001">
    <property type="protein sequence ID" value="PVD39331.1"/>
    <property type="molecule type" value="Genomic_DNA"/>
</dbReference>
<reference evidence="2 3" key="1">
    <citation type="submission" date="2018-04" db="EMBL/GenBank/DDBJ databases">
        <title>The genome of golden apple snail Pomacea canaliculata provides insight into stress tolerance and invasive adaptation.</title>
        <authorList>
            <person name="Liu C."/>
            <person name="Liu B."/>
            <person name="Ren Y."/>
            <person name="Zhang Y."/>
            <person name="Wang H."/>
            <person name="Li S."/>
            <person name="Jiang F."/>
            <person name="Yin L."/>
            <person name="Zhang G."/>
            <person name="Qian W."/>
            <person name="Fan W."/>
        </authorList>
    </citation>
    <scope>NUCLEOTIDE SEQUENCE [LARGE SCALE GENOMIC DNA]</scope>
    <source>
        <strain evidence="2">SZHN2017</strain>
        <tissue evidence="2">Muscle</tissue>
    </source>
</reference>
<proteinExistence type="predicted"/>
<gene>
    <name evidence="2" type="ORF">C0Q70_01961</name>
</gene>